<dbReference type="RefSeq" id="WP_258008691.1">
    <property type="nucleotide sequence ID" value="NZ_CP069306.1"/>
</dbReference>
<protein>
    <submittedName>
        <fullName evidence="1">Uncharacterized protein</fullName>
    </submittedName>
</protein>
<dbReference type="AlphaFoldDB" id="A0AA46SA35"/>
<name>A0AA46SA35_9NOCA</name>
<proteinExistence type="predicted"/>
<gene>
    <name evidence="1" type="ORF">OCS65_28030</name>
</gene>
<dbReference type="Proteomes" id="UP001163947">
    <property type="component" value="Chromosome"/>
</dbReference>
<evidence type="ECO:0000313" key="1">
    <source>
        <dbReference type="EMBL" id="UYF94205.1"/>
    </source>
</evidence>
<sequence>MSRAVRALAVPLLVFLDHVMAPKYSPELFALSEQLAGHTD</sequence>
<evidence type="ECO:0000313" key="2">
    <source>
        <dbReference type="Proteomes" id="UP001163947"/>
    </source>
</evidence>
<organism evidence="1 2">
    <name type="scientific">Rhodococcus aetherivorans</name>
    <dbReference type="NCBI Taxonomy" id="191292"/>
    <lineage>
        <taxon>Bacteria</taxon>
        <taxon>Bacillati</taxon>
        <taxon>Actinomycetota</taxon>
        <taxon>Actinomycetes</taxon>
        <taxon>Mycobacteriales</taxon>
        <taxon>Nocardiaceae</taxon>
        <taxon>Rhodococcus</taxon>
    </lineage>
</organism>
<accession>A0AA46SA35</accession>
<reference evidence="1" key="1">
    <citation type="submission" date="2022-09" db="EMBL/GenBank/DDBJ databases">
        <title>The genome sequence of Rhodococcus aetherivorans N1.</title>
        <authorList>
            <person name="Jiang W."/>
        </authorList>
    </citation>
    <scope>NUCLEOTIDE SEQUENCE</scope>
    <source>
        <strain evidence="1">N1</strain>
    </source>
</reference>
<dbReference type="EMBL" id="CP106982">
    <property type="protein sequence ID" value="UYF94205.1"/>
    <property type="molecule type" value="Genomic_DNA"/>
</dbReference>
<dbReference type="GeneID" id="83624352"/>